<feature type="compositionally biased region" description="Polar residues" evidence="1">
    <location>
        <begin position="427"/>
        <end position="440"/>
    </location>
</feature>
<evidence type="ECO:0000313" key="3">
    <source>
        <dbReference type="Proteomes" id="UP000217790"/>
    </source>
</evidence>
<feature type="region of interest" description="Disordered" evidence="1">
    <location>
        <begin position="780"/>
        <end position="811"/>
    </location>
</feature>
<evidence type="ECO:0000256" key="1">
    <source>
        <dbReference type="SAM" id="MobiDB-lite"/>
    </source>
</evidence>
<name>A0A2H3DVN7_ARMGA</name>
<feature type="region of interest" description="Disordered" evidence="1">
    <location>
        <begin position="573"/>
        <end position="767"/>
    </location>
</feature>
<dbReference type="STRING" id="47427.A0A2H3DVN7"/>
<feature type="compositionally biased region" description="Acidic residues" evidence="1">
    <location>
        <begin position="602"/>
        <end position="613"/>
    </location>
</feature>
<gene>
    <name evidence="2" type="ORF">ARMGADRAFT_1031677</name>
</gene>
<reference evidence="3" key="1">
    <citation type="journal article" date="2017" name="Nat. Ecol. Evol.">
        <title>Genome expansion and lineage-specific genetic innovations in the forest pathogenic fungi Armillaria.</title>
        <authorList>
            <person name="Sipos G."/>
            <person name="Prasanna A.N."/>
            <person name="Walter M.C."/>
            <person name="O'Connor E."/>
            <person name="Balint B."/>
            <person name="Krizsan K."/>
            <person name="Kiss B."/>
            <person name="Hess J."/>
            <person name="Varga T."/>
            <person name="Slot J."/>
            <person name="Riley R."/>
            <person name="Boka B."/>
            <person name="Rigling D."/>
            <person name="Barry K."/>
            <person name="Lee J."/>
            <person name="Mihaltcheva S."/>
            <person name="LaButti K."/>
            <person name="Lipzen A."/>
            <person name="Waldron R."/>
            <person name="Moloney N.M."/>
            <person name="Sperisen C."/>
            <person name="Kredics L."/>
            <person name="Vagvoelgyi C."/>
            <person name="Patrignani A."/>
            <person name="Fitzpatrick D."/>
            <person name="Nagy I."/>
            <person name="Doyle S."/>
            <person name="Anderson J.B."/>
            <person name="Grigoriev I.V."/>
            <person name="Gueldener U."/>
            <person name="Muensterkoetter M."/>
            <person name="Nagy L.G."/>
        </authorList>
    </citation>
    <scope>NUCLEOTIDE SEQUENCE [LARGE SCALE GENOMIC DNA]</scope>
    <source>
        <strain evidence="3">Ar21-2</strain>
    </source>
</reference>
<feature type="compositionally biased region" description="Pro residues" evidence="1">
    <location>
        <begin position="677"/>
        <end position="689"/>
    </location>
</feature>
<dbReference type="AlphaFoldDB" id="A0A2H3DVN7"/>
<feature type="compositionally biased region" description="Polar residues" evidence="1">
    <location>
        <begin position="802"/>
        <end position="811"/>
    </location>
</feature>
<feature type="compositionally biased region" description="Basic and acidic residues" evidence="1">
    <location>
        <begin position="226"/>
        <end position="238"/>
    </location>
</feature>
<dbReference type="OMA" id="YCIALED"/>
<feature type="compositionally biased region" description="Low complexity" evidence="1">
    <location>
        <begin position="398"/>
        <end position="409"/>
    </location>
</feature>
<dbReference type="OrthoDB" id="2981202at2759"/>
<organism evidence="2 3">
    <name type="scientific">Armillaria gallica</name>
    <name type="common">Bulbous honey fungus</name>
    <name type="synonym">Armillaria bulbosa</name>
    <dbReference type="NCBI Taxonomy" id="47427"/>
    <lineage>
        <taxon>Eukaryota</taxon>
        <taxon>Fungi</taxon>
        <taxon>Dikarya</taxon>
        <taxon>Basidiomycota</taxon>
        <taxon>Agaricomycotina</taxon>
        <taxon>Agaricomycetes</taxon>
        <taxon>Agaricomycetidae</taxon>
        <taxon>Agaricales</taxon>
        <taxon>Marasmiineae</taxon>
        <taxon>Physalacriaceae</taxon>
        <taxon>Armillaria</taxon>
    </lineage>
</organism>
<feature type="compositionally biased region" description="Polar residues" evidence="1">
    <location>
        <begin position="457"/>
        <end position="466"/>
    </location>
</feature>
<feature type="compositionally biased region" description="Polar residues" evidence="1">
    <location>
        <begin position="162"/>
        <end position="174"/>
    </location>
</feature>
<proteinExistence type="predicted"/>
<feature type="region of interest" description="Disordered" evidence="1">
    <location>
        <begin position="457"/>
        <end position="543"/>
    </location>
</feature>
<feature type="compositionally biased region" description="Polar residues" evidence="1">
    <location>
        <begin position="622"/>
        <end position="639"/>
    </location>
</feature>
<dbReference type="Proteomes" id="UP000217790">
    <property type="component" value="Unassembled WGS sequence"/>
</dbReference>
<feature type="compositionally biased region" description="Acidic residues" evidence="1">
    <location>
        <begin position="945"/>
        <end position="958"/>
    </location>
</feature>
<sequence length="975" mass="103481">MKDAVRKKLGLSSASPIHLDHLQGEYCIALEDVSALILLVPDDDFNAFHLLAKSMASLITRNGETITAATHPPPSHNTSSVRPRKRKASISKAGFTSQNFRVIEYAGPLAETSMRGPAERGKRKRIADEDGLKVNTGSNIALEPAPAADVTASPKRKKLKRSTITAGTSGSTNDVDMLSPPEESSGAAPKKRKEDVGDSTSKGPTSGDLHLSTKTVKSKKGGKVSTKPDRTDETERDSPPAAAVVQVSKKKKAHKKKAMEAESLRSVSPLADPDIPEASKSAVDKASRVSNTIKKNIGLAPEALISESLSTATKKGKKKKEKKSILPNEGEAEETVVDAYAKFFRSGQELDHEVPSQAALSSKNAKKRPTEITKPDEESTNKTAETSKRHSTTEELEAAQATIRAAIAQKSSRRKQAAVNDAATTDIGLSTGASKATSPNIAGGPLTATVQVAEIKSSSTLTSKQAKPSRPLKKVPLHAPLERHNSPAASATEIDVFGPVTSPASVVKKGPGFGPKNNGRKSGSSPDKSSSSRDVPMKAMISGDDEELRALIRGPQRGRVDVGQLLSVAAAGGDEDAAAGELEEDEEIQPRYRSFAAADASSSEEEIEDDDSPDVVSETDRQTSVPLVASSTSREPSATDSKDAASKNAEQRAGDDGHPVNSVLAPDTPEEESPASPISPKPPTEPEPGSPIESFDEPQQAPQTHVGSPPRRPNGLLKRMKGKSASLSPQQSRLRPPMLSKIGKLNGVSEGADSEAHKIASQLPPTESPALLETIDLDSVPMPVSTKPRRQSLDTWAILKPSSPNTDADSSINIDELVSVNYDEVTSSTPNDRRLAFRATTQQIAEGTSSLDSHDSQPADDPLFIPSESQHPFPYSQYQAVSAHDSEDEDEVEATVKSGPDATASSFRRLTDIGSQRTFFSSQPPGWQKADFSRPTLQDLYGNGPDDESDSSDGDSDGGGERTSHIPQSRRAGAK</sequence>
<feature type="region of interest" description="Disordered" evidence="1">
    <location>
        <begin position="348"/>
        <end position="445"/>
    </location>
</feature>
<feature type="compositionally biased region" description="Low complexity" evidence="1">
    <location>
        <begin position="508"/>
        <end position="534"/>
    </location>
</feature>
<feature type="region of interest" description="Disordered" evidence="1">
    <location>
        <begin position="145"/>
        <end position="287"/>
    </location>
</feature>
<feature type="compositionally biased region" description="Basic and acidic residues" evidence="1">
    <location>
        <begin position="640"/>
        <end position="658"/>
    </location>
</feature>
<dbReference type="EMBL" id="KZ293661">
    <property type="protein sequence ID" value="PBK91526.1"/>
    <property type="molecule type" value="Genomic_DNA"/>
</dbReference>
<feature type="region of interest" description="Disordered" evidence="1">
    <location>
        <begin position="311"/>
        <end position="332"/>
    </location>
</feature>
<feature type="region of interest" description="Disordered" evidence="1">
    <location>
        <begin position="66"/>
        <end position="85"/>
    </location>
</feature>
<keyword evidence="3" id="KW-1185">Reference proteome</keyword>
<accession>A0A2H3DVN7</accession>
<feature type="compositionally biased region" description="Acidic residues" evidence="1">
    <location>
        <begin position="573"/>
        <end position="587"/>
    </location>
</feature>
<protein>
    <submittedName>
        <fullName evidence="2">Uncharacterized protein</fullName>
    </submittedName>
</protein>
<feature type="region of interest" description="Disordered" evidence="1">
    <location>
        <begin position="112"/>
        <end position="132"/>
    </location>
</feature>
<dbReference type="InParanoid" id="A0A2H3DVN7"/>
<feature type="region of interest" description="Disordered" evidence="1">
    <location>
        <begin position="843"/>
        <end position="975"/>
    </location>
</feature>
<feature type="compositionally biased region" description="Basic and acidic residues" evidence="1">
    <location>
        <begin position="368"/>
        <end position="393"/>
    </location>
</feature>
<evidence type="ECO:0000313" key="2">
    <source>
        <dbReference type="EMBL" id="PBK91526.1"/>
    </source>
</evidence>
<feature type="compositionally biased region" description="Polar residues" evidence="1">
    <location>
        <begin position="903"/>
        <end position="925"/>
    </location>
</feature>
<feature type="compositionally biased region" description="Basic residues" evidence="1">
    <location>
        <begin position="248"/>
        <end position="257"/>
    </location>
</feature>